<evidence type="ECO:0000313" key="9">
    <source>
        <dbReference type="EMBL" id="HIV28892.1"/>
    </source>
</evidence>
<dbReference type="PANTHER" id="PTHR43227:SF11">
    <property type="entry name" value="BLL4140 PROTEIN"/>
    <property type="match status" value="1"/>
</dbReference>
<evidence type="ECO:0000256" key="3">
    <source>
        <dbReference type="ARBA" id="ARBA00022475"/>
    </source>
</evidence>
<evidence type="ECO:0000259" key="8">
    <source>
        <dbReference type="PROSITE" id="PS50928"/>
    </source>
</evidence>
<dbReference type="Proteomes" id="UP000886884">
    <property type="component" value="Unassembled WGS sequence"/>
</dbReference>
<feature type="transmembrane region" description="Helical" evidence="7">
    <location>
        <begin position="119"/>
        <end position="139"/>
    </location>
</feature>
<proteinExistence type="inferred from homology"/>
<feature type="transmembrane region" description="Helical" evidence="7">
    <location>
        <begin position="170"/>
        <end position="196"/>
    </location>
</feature>
<comment type="similarity">
    <text evidence="7">Belongs to the binding-protein-dependent transport system permease family.</text>
</comment>
<dbReference type="InterPro" id="IPR035906">
    <property type="entry name" value="MetI-like_sf"/>
</dbReference>
<feature type="transmembrane region" description="Helical" evidence="7">
    <location>
        <begin position="87"/>
        <end position="107"/>
    </location>
</feature>
<dbReference type="Pfam" id="PF00528">
    <property type="entry name" value="BPD_transp_1"/>
    <property type="match status" value="1"/>
</dbReference>
<keyword evidence="6 7" id="KW-0472">Membrane</keyword>
<dbReference type="GO" id="GO:0055085">
    <property type="term" value="P:transmembrane transport"/>
    <property type="evidence" value="ECO:0007669"/>
    <property type="project" value="InterPro"/>
</dbReference>
<dbReference type="AlphaFoldDB" id="A0A9D1PA82"/>
<feature type="domain" description="ABC transmembrane type-1" evidence="8">
    <location>
        <begin position="83"/>
        <end position="298"/>
    </location>
</feature>
<evidence type="ECO:0000256" key="7">
    <source>
        <dbReference type="RuleBase" id="RU363032"/>
    </source>
</evidence>
<evidence type="ECO:0000256" key="2">
    <source>
        <dbReference type="ARBA" id="ARBA00022448"/>
    </source>
</evidence>
<dbReference type="Gene3D" id="1.10.3720.10">
    <property type="entry name" value="MetI-like"/>
    <property type="match status" value="1"/>
</dbReference>
<reference evidence="9" key="1">
    <citation type="submission" date="2020-10" db="EMBL/GenBank/DDBJ databases">
        <authorList>
            <person name="Gilroy R."/>
        </authorList>
    </citation>
    <scope>NUCLEOTIDE SEQUENCE</scope>
    <source>
        <strain evidence="9">CHK183-6373</strain>
    </source>
</reference>
<evidence type="ECO:0000256" key="6">
    <source>
        <dbReference type="ARBA" id="ARBA00023136"/>
    </source>
</evidence>
<dbReference type="InterPro" id="IPR050809">
    <property type="entry name" value="UgpAE/MalFG_permease"/>
</dbReference>
<evidence type="ECO:0000256" key="1">
    <source>
        <dbReference type="ARBA" id="ARBA00004651"/>
    </source>
</evidence>
<dbReference type="SUPFAM" id="SSF161098">
    <property type="entry name" value="MetI-like"/>
    <property type="match status" value="1"/>
</dbReference>
<dbReference type="CDD" id="cd06261">
    <property type="entry name" value="TM_PBP2"/>
    <property type="match status" value="1"/>
</dbReference>
<comment type="subcellular location">
    <subcellularLocation>
        <location evidence="1 7">Cell membrane</location>
        <topology evidence="1 7">Multi-pass membrane protein</topology>
    </subcellularLocation>
</comment>
<gene>
    <name evidence="9" type="ORF">IAA64_13095</name>
</gene>
<reference evidence="9" key="2">
    <citation type="journal article" date="2021" name="PeerJ">
        <title>Extensive microbial diversity within the chicken gut microbiome revealed by metagenomics and culture.</title>
        <authorList>
            <person name="Gilroy R."/>
            <person name="Ravi A."/>
            <person name="Getino M."/>
            <person name="Pursley I."/>
            <person name="Horton D.L."/>
            <person name="Alikhan N.F."/>
            <person name="Baker D."/>
            <person name="Gharbi K."/>
            <person name="Hall N."/>
            <person name="Watson M."/>
            <person name="Adriaenssens E.M."/>
            <person name="Foster-Nyarko E."/>
            <person name="Jarju S."/>
            <person name="Secka A."/>
            <person name="Antonio M."/>
            <person name="Oren A."/>
            <person name="Chaudhuri R.R."/>
            <person name="La Ragione R."/>
            <person name="Hildebrand F."/>
            <person name="Pallen M.J."/>
        </authorList>
    </citation>
    <scope>NUCLEOTIDE SEQUENCE</scope>
    <source>
        <strain evidence="9">CHK183-6373</strain>
    </source>
</reference>
<organism evidence="9 10">
    <name type="scientific">Candidatus Ornithocaccomicrobium faecavium</name>
    <dbReference type="NCBI Taxonomy" id="2840890"/>
    <lineage>
        <taxon>Bacteria</taxon>
        <taxon>Bacillati</taxon>
        <taxon>Bacillota</taxon>
        <taxon>Clostridia</taxon>
        <taxon>Candidatus Ornithocaccomicrobium</taxon>
    </lineage>
</organism>
<keyword evidence="5 7" id="KW-1133">Transmembrane helix</keyword>
<accession>A0A9D1PA82</accession>
<dbReference type="InterPro" id="IPR000515">
    <property type="entry name" value="MetI-like"/>
</dbReference>
<evidence type="ECO:0000256" key="4">
    <source>
        <dbReference type="ARBA" id="ARBA00022692"/>
    </source>
</evidence>
<dbReference type="GO" id="GO:0005886">
    <property type="term" value="C:plasma membrane"/>
    <property type="evidence" value="ECO:0007669"/>
    <property type="project" value="UniProtKB-SubCell"/>
</dbReference>
<keyword evidence="2 7" id="KW-0813">Transport</keyword>
<feature type="transmembrane region" description="Helical" evidence="7">
    <location>
        <begin position="217"/>
        <end position="235"/>
    </location>
</feature>
<name>A0A9D1PA82_9FIRM</name>
<dbReference type="EMBL" id="DVOT01000237">
    <property type="protein sequence ID" value="HIV28892.1"/>
    <property type="molecule type" value="Genomic_DNA"/>
</dbReference>
<keyword evidence="4 7" id="KW-0812">Transmembrane</keyword>
<comment type="caution">
    <text evidence="9">The sequence shown here is derived from an EMBL/GenBank/DDBJ whole genome shotgun (WGS) entry which is preliminary data.</text>
</comment>
<keyword evidence="3" id="KW-1003">Cell membrane</keyword>
<sequence length="311" mass="34847">MTRSETAPRIRKGLSRRIWKYRWLYVFLIPALIWYIIFAYGPLYGLQIAFRDFKVLKGITGSEWAGLEHFAKMATDRMFWRAAGNTVYISLIKLVFVSTSGLVLALLLNEIAGKKYRAFSASITMLPHFFSWVVIASIIREMASPSTGVINYVITALGGESIYFLGDSNWALFIIIISDIWESAGWNSIIFTAAIAAISPELYEAAEIDGAGRWQQMIHVTLPCIAGTIVVVMVLKVGSMMSAGFDQIFNLYNSATMDKLDIIDTYVYRLGIESSKYSYSSAVGLLKNVINLMLVLLTNWFAKRIGQSGLF</sequence>
<protein>
    <submittedName>
        <fullName evidence="9">Sugar ABC transporter permease</fullName>
    </submittedName>
</protein>
<dbReference type="PANTHER" id="PTHR43227">
    <property type="entry name" value="BLL4140 PROTEIN"/>
    <property type="match status" value="1"/>
</dbReference>
<evidence type="ECO:0000313" key="10">
    <source>
        <dbReference type="Proteomes" id="UP000886884"/>
    </source>
</evidence>
<evidence type="ECO:0000256" key="5">
    <source>
        <dbReference type="ARBA" id="ARBA00022989"/>
    </source>
</evidence>
<feature type="transmembrane region" description="Helical" evidence="7">
    <location>
        <begin position="21"/>
        <end position="41"/>
    </location>
</feature>
<dbReference type="PROSITE" id="PS50928">
    <property type="entry name" value="ABC_TM1"/>
    <property type="match status" value="1"/>
</dbReference>